<comment type="caution">
    <text evidence="1">The sequence shown here is derived from an EMBL/GenBank/DDBJ whole genome shotgun (WGS) entry which is preliminary data.</text>
</comment>
<gene>
    <name evidence="1" type="ORF">CSW57_09145</name>
</gene>
<dbReference type="RefSeq" id="WP_099382525.1">
    <property type="nucleotide sequence ID" value="NZ_PEBD01000008.1"/>
</dbReference>
<evidence type="ECO:0000313" key="2">
    <source>
        <dbReference type="Proteomes" id="UP000225108"/>
    </source>
</evidence>
<protein>
    <submittedName>
        <fullName evidence="1">Uncharacterized protein</fullName>
    </submittedName>
</protein>
<name>A0A2G3PL69_WILMA</name>
<evidence type="ECO:0000313" key="1">
    <source>
        <dbReference type="EMBL" id="PHV66483.1"/>
    </source>
</evidence>
<dbReference type="Proteomes" id="UP000225108">
    <property type="component" value="Unassembled WGS sequence"/>
</dbReference>
<dbReference type="AlphaFoldDB" id="A0A2G3PL69"/>
<organism evidence="1 2">
    <name type="scientific">Williamsia marianensis</name>
    <dbReference type="NCBI Taxonomy" id="85044"/>
    <lineage>
        <taxon>Bacteria</taxon>
        <taxon>Bacillati</taxon>
        <taxon>Actinomycetota</taxon>
        <taxon>Actinomycetes</taxon>
        <taxon>Mycobacteriales</taxon>
        <taxon>Nocardiaceae</taxon>
        <taxon>Williamsia</taxon>
    </lineage>
</organism>
<dbReference type="EMBL" id="PEBD01000008">
    <property type="protein sequence ID" value="PHV66483.1"/>
    <property type="molecule type" value="Genomic_DNA"/>
</dbReference>
<proteinExistence type="predicted"/>
<sequence>MLAGYDTGRTSATVTEFDGMALKNRSDLVYHPGRHELAVQVNGRRMGVAQFDLLAAVAPTVLR</sequence>
<accession>A0A2G3PL69</accession>
<reference evidence="1 2" key="1">
    <citation type="submission" date="2017-10" db="EMBL/GenBank/DDBJ databases">
        <title>The draft genome sequence of Williamsia sp. BULT 1.1 isolated from the semi-arid grassland soils from South Africa.</title>
        <authorList>
            <person name="Kabwe M.H."/>
            <person name="Govender N."/>
            <person name="Mutseka Lunga P."/>
            <person name="Vikram S."/>
            <person name="Makhalanyane T.P."/>
        </authorList>
    </citation>
    <scope>NUCLEOTIDE SEQUENCE [LARGE SCALE GENOMIC DNA]</scope>
    <source>
        <strain evidence="1 2">BULT 1.1</strain>
    </source>
</reference>